<organism evidence="3 4">
    <name type="scientific">Candidatus Cryptobacteroides avicola</name>
    <dbReference type="NCBI Taxonomy" id="2840757"/>
    <lineage>
        <taxon>Bacteria</taxon>
        <taxon>Pseudomonadati</taxon>
        <taxon>Bacteroidota</taxon>
        <taxon>Bacteroidia</taxon>
        <taxon>Bacteroidales</taxon>
        <taxon>Candidatus Cryptobacteroides</taxon>
    </lineage>
</organism>
<evidence type="ECO:0000259" key="2">
    <source>
        <dbReference type="Pfam" id="PF17128"/>
    </source>
</evidence>
<dbReference type="AlphaFoldDB" id="A0A940DQY1"/>
<reference evidence="3" key="1">
    <citation type="submission" date="2020-10" db="EMBL/GenBank/DDBJ databases">
        <authorList>
            <person name="Gilroy R."/>
        </authorList>
    </citation>
    <scope>NUCLEOTIDE SEQUENCE</scope>
    <source>
        <strain evidence="3">G3-8215</strain>
    </source>
</reference>
<feature type="signal peptide" evidence="1">
    <location>
        <begin position="1"/>
        <end position="20"/>
    </location>
</feature>
<feature type="domain" description="DUF5107" evidence="2">
    <location>
        <begin position="43"/>
        <end position="349"/>
    </location>
</feature>
<dbReference type="SMART" id="SM00028">
    <property type="entry name" value="TPR"/>
    <property type="match status" value="2"/>
</dbReference>
<accession>A0A940DQY1</accession>
<evidence type="ECO:0000313" key="3">
    <source>
        <dbReference type="EMBL" id="MBO8483080.1"/>
    </source>
</evidence>
<sequence length="970" mass="109783">MKIKILALVILALANMTAAAQTATVKDTVMRTYPFSDPNPVPQPSGVYPYYKYETFAFEPEDAVWKMVVLENDYLRVKIFPEIGGKIWSIYDKTQGKELFYDNDVVKFREIALRGPWTSGGIEFNYGVIGHAPTCSHPVDYEISHKDDGSVSCYIGVQELLTRTRWMVEVNLPKDAVWVRTRAFWHNSSGVYQPYYTWANSGVEVTPEMKLIYPSSYSIAHDGRIFPYPVDEAGRDLSEYSQQNFGLDKSYHPGGSHKNWFGVYWPEREVGMLHYALRDEKLGRKYFSWTQSGQGEIWVGLLTDTRPQYVELQSGRLFNQNLWESVSTPYKQTLFTPYGTDEWNEYWLPFSGIGDDVNGLTLRAAVNVEPGADGVMVGVFALQGISGKLELKGAEGETLSSRDITLEPSESFSESFSVGGDALKSITLDGRTLWSSDSQETDRPSEINKDFSLDSAQGLTVYAKYLVGMRKYPDAEWRVDKALEMDPSLIPALNLKALLCARSMDYEEAYRYADKVLAIDEYDPQANYISGQAAAALGKVYDAMDRFEVAAITPELRSAACTELAKLHFKAGEKELAADYLKKSLVGNAYNVTAYYLLYQIAPAEDILEKIEGLDLLTHFPDVERMLAGEISSDELSESIREELKWQNYIEFAAFYSELGLKDKASRLLAACPEQNALVALWRAWLEGDTGAIVSAESCPVDLVFPFREESAAPLEWAVENGGSWRSRYLLAMLKDFLGHKDEAISLMSGNESDYAPYYCYRSQLTESKEDMLKAHQMDPDEWRYRLYLAQRYYRDGKYDEAIELTGKYYYKHSENFHIGDIYVKSLIAAGEYRKADKAVMSLRILPFEGQAGSHVMYRDIKLHLAAESIDRGRYKDALARIAEAQEWPESLGVGKPYDDLIDTTLENWLTAIVYKRLGSDSLSEEYLSKVKNSVLLDSFEEVTTKTNGSYPELMSMLGNLDASSDKKLF</sequence>
<reference evidence="3" key="2">
    <citation type="journal article" date="2021" name="PeerJ">
        <title>Extensive microbial diversity within the chicken gut microbiome revealed by metagenomics and culture.</title>
        <authorList>
            <person name="Gilroy R."/>
            <person name="Ravi A."/>
            <person name="Getino M."/>
            <person name="Pursley I."/>
            <person name="Horton D.L."/>
            <person name="Alikhan N.F."/>
            <person name="Baker D."/>
            <person name="Gharbi K."/>
            <person name="Hall N."/>
            <person name="Watson M."/>
            <person name="Adriaenssens E.M."/>
            <person name="Foster-Nyarko E."/>
            <person name="Jarju S."/>
            <person name="Secka A."/>
            <person name="Antonio M."/>
            <person name="Oren A."/>
            <person name="Chaudhuri R.R."/>
            <person name="La Ragione R."/>
            <person name="Hildebrand F."/>
            <person name="Pallen M.J."/>
        </authorList>
    </citation>
    <scope>NUCLEOTIDE SEQUENCE</scope>
    <source>
        <strain evidence="3">G3-8215</strain>
    </source>
</reference>
<dbReference type="SUPFAM" id="SSF48452">
    <property type="entry name" value="TPR-like"/>
    <property type="match status" value="1"/>
</dbReference>
<proteinExistence type="predicted"/>
<dbReference type="Gene3D" id="1.25.40.10">
    <property type="entry name" value="Tetratricopeptide repeat domain"/>
    <property type="match status" value="2"/>
</dbReference>
<feature type="chain" id="PRO_5036998938" evidence="1">
    <location>
        <begin position="21"/>
        <end position="970"/>
    </location>
</feature>
<comment type="caution">
    <text evidence="3">The sequence shown here is derived from an EMBL/GenBank/DDBJ whole genome shotgun (WGS) entry which is preliminary data.</text>
</comment>
<dbReference type="InterPro" id="IPR019734">
    <property type="entry name" value="TPR_rpt"/>
</dbReference>
<evidence type="ECO:0000313" key="4">
    <source>
        <dbReference type="Proteomes" id="UP000725002"/>
    </source>
</evidence>
<protein>
    <submittedName>
        <fullName evidence="3">DUF5107 domain-containing protein</fullName>
    </submittedName>
</protein>
<dbReference type="EMBL" id="JADILV010000021">
    <property type="protein sequence ID" value="MBO8483080.1"/>
    <property type="molecule type" value="Genomic_DNA"/>
</dbReference>
<gene>
    <name evidence="3" type="ORF">IAB75_03050</name>
</gene>
<dbReference type="Pfam" id="PF17128">
    <property type="entry name" value="DUF5107"/>
    <property type="match status" value="1"/>
</dbReference>
<dbReference type="InterPro" id="IPR011990">
    <property type="entry name" value="TPR-like_helical_dom_sf"/>
</dbReference>
<name>A0A940DQY1_9BACT</name>
<dbReference type="InterPro" id="IPR033396">
    <property type="entry name" value="DUF5107"/>
</dbReference>
<evidence type="ECO:0000256" key="1">
    <source>
        <dbReference type="SAM" id="SignalP"/>
    </source>
</evidence>
<keyword evidence="1" id="KW-0732">Signal</keyword>
<dbReference type="Proteomes" id="UP000725002">
    <property type="component" value="Unassembled WGS sequence"/>
</dbReference>